<sequence>MTRHGAPLVRAFLDQDSETFSYVVYDRPGGQAVVIDPVLDFDYKSGRTRTDTAQQLVDFVREQGLTLHWILETHAHADHLSAAPFIREQLGGRIAIGEHIREVQGIFRRVFNLERAFLPDGSQFDQLFADGDTFEVGELRFRVMHTPGHTPADLAYIVNEQAVFVGDTLFMPDVGTARCDFPGGSASRLYQSIHRLLALPEDTVIYICHDYPRPGREHQYLTTVGEQRRHNIHVREGVEEAEFVTMRDERDATLAMPRLILPAIQVNIRAGRMPPPEDDGGIYLKIPINRL</sequence>
<dbReference type="InterPro" id="IPR051682">
    <property type="entry name" value="Mito_Persulfide_Diox"/>
</dbReference>
<evidence type="ECO:0000256" key="1">
    <source>
        <dbReference type="ARBA" id="ARBA00022723"/>
    </source>
</evidence>
<dbReference type="SMART" id="SM00849">
    <property type="entry name" value="Lactamase_B"/>
    <property type="match status" value="1"/>
</dbReference>
<dbReference type="CDD" id="cd07724">
    <property type="entry name" value="POD-like_MBL-fold"/>
    <property type="match status" value="1"/>
</dbReference>
<dbReference type="PANTHER" id="PTHR43084:SF1">
    <property type="entry name" value="PERSULFIDE DIOXYGENASE ETHE1, MITOCHONDRIAL"/>
    <property type="match status" value="1"/>
</dbReference>
<accession>A0A231MUK6</accession>
<dbReference type="KEGG" id="zdf:AN401_00490"/>
<keyword evidence="1" id="KW-0479">Metal-binding</keyword>
<name>A0A231MUK6_9GAMM</name>
<dbReference type="OrthoDB" id="9784009at2"/>
<organism evidence="2 3">
    <name type="scientific">Zobellella denitrificans</name>
    <dbReference type="NCBI Taxonomy" id="347534"/>
    <lineage>
        <taxon>Bacteria</taxon>
        <taxon>Pseudomonadati</taxon>
        <taxon>Pseudomonadota</taxon>
        <taxon>Gammaproteobacteria</taxon>
        <taxon>Aeromonadales</taxon>
        <taxon>Aeromonadaceae</taxon>
        <taxon>Zobellella</taxon>
    </lineage>
</organism>
<dbReference type="RefSeq" id="WP_094041063.1">
    <property type="nucleotide sequence ID" value="NZ_CP012621.1"/>
</dbReference>
<dbReference type="PANTHER" id="PTHR43084">
    <property type="entry name" value="PERSULFIDE DIOXYGENASE ETHE1"/>
    <property type="match status" value="1"/>
</dbReference>
<dbReference type="AlphaFoldDB" id="A0A231MUK6"/>
<dbReference type="GO" id="GO:0046872">
    <property type="term" value="F:metal ion binding"/>
    <property type="evidence" value="ECO:0007669"/>
    <property type="project" value="UniProtKB-KW"/>
</dbReference>
<dbReference type="InterPro" id="IPR044528">
    <property type="entry name" value="POD-like_MBL-fold"/>
</dbReference>
<protein>
    <submittedName>
        <fullName evidence="2">Beta-lactamase</fullName>
    </submittedName>
</protein>
<keyword evidence="3" id="KW-1185">Reference proteome</keyword>
<evidence type="ECO:0000313" key="2">
    <source>
        <dbReference type="EMBL" id="ATG72506.1"/>
    </source>
</evidence>
<dbReference type="InterPro" id="IPR001279">
    <property type="entry name" value="Metallo-B-lactamas"/>
</dbReference>
<proteinExistence type="predicted"/>
<gene>
    <name evidence="2" type="ORF">AN401_00490</name>
</gene>
<dbReference type="Gene3D" id="3.60.15.10">
    <property type="entry name" value="Ribonuclease Z/Hydroxyacylglutathione hydrolase-like"/>
    <property type="match status" value="1"/>
</dbReference>
<dbReference type="GO" id="GO:0006749">
    <property type="term" value="P:glutathione metabolic process"/>
    <property type="evidence" value="ECO:0007669"/>
    <property type="project" value="InterPro"/>
</dbReference>
<dbReference type="EMBL" id="CP012621">
    <property type="protein sequence ID" value="ATG72506.1"/>
    <property type="molecule type" value="Genomic_DNA"/>
</dbReference>
<dbReference type="InterPro" id="IPR036866">
    <property type="entry name" value="RibonucZ/Hydroxyglut_hydro"/>
</dbReference>
<dbReference type="GO" id="GO:0070813">
    <property type="term" value="P:hydrogen sulfide metabolic process"/>
    <property type="evidence" value="ECO:0007669"/>
    <property type="project" value="TreeGrafter"/>
</dbReference>
<dbReference type="Proteomes" id="UP000217763">
    <property type="component" value="Chromosome"/>
</dbReference>
<dbReference type="Pfam" id="PF00753">
    <property type="entry name" value="Lactamase_B"/>
    <property type="match status" value="1"/>
</dbReference>
<dbReference type="SUPFAM" id="SSF56281">
    <property type="entry name" value="Metallo-hydrolase/oxidoreductase"/>
    <property type="match status" value="1"/>
</dbReference>
<dbReference type="GO" id="GO:0050313">
    <property type="term" value="F:sulfur dioxygenase activity"/>
    <property type="evidence" value="ECO:0007669"/>
    <property type="project" value="InterPro"/>
</dbReference>
<reference evidence="3" key="1">
    <citation type="submission" date="2015-09" db="EMBL/GenBank/DDBJ databases">
        <authorList>
            <person name="Shao Z."/>
            <person name="Wang L."/>
        </authorList>
    </citation>
    <scope>NUCLEOTIDE SEQUENCE [LARGE SCALE GENOMIC DNA]</scope>
    <source>
        <strain evidence="3">F13-1</strain>
    </source>
</reference>
<evidence type="ECO:0000313" key="3">
    <source>
        <dbReference type="Proteomes" id="UP000217763"/>
    </source>
</evidence>